<evidence type="ECO:0000256" key="5">
    <source>
        <dbReference type="SAM" id="MobiDB-lite"/>
    </source>
</evidence>
<dbReference type="Proteomes" id="UP000595374">
    <property type="component" value="Chromosome"/>
</dbReference>
<dbReference type="GO" id="GO:0005737">
    <property type="term" value="C:cytoplasm"/>
    <property type="evidence" value="ECO:0007669"/>
    <property type="project" value="UniProtKB-SubCell"/>
</dbReference>
<keyword evidence="1 3" id="KW-0547">Nucleotide-binding</keyword>
<dbReference type="EC" id="2.7.1.24" evidence="3 4"/>
<reference evidence="6 7" key="1">
    <citation type="submission" date="2020-12" db="EMBL/GenBank/DDBJ databases">
        <title>FDA dAtabase for Regulatory Grade micrObial Sequences (FDA-ARGOS): Supporting development and validation of Infectious Disease Dx tests.</title>
        <authorList>
            <person name="Sproer C."/>
            <person name="Gronow S."/>
            <person name="Severitt S."/>
            <person name="Schroder I."/>
            <person name="Tallon L."/>
            <person name="Sadzewicz L."/>
            <person name="Zhao X."/>
            <person name="Boylan J."/>
            <person name="Ott S."/>
            <person name="Bowen H."/>
            <person name="Vavikolanu K."/>
            <person name="Mehta A."/>
            <person name="Aluvathingal J."/>
            <person name="Nadendla S."/>
            <person name="Lowell S."/>
            <person name="Myers T."/>
            <person name="Yan Y."/>
            <person name="Sichtig H."/>
        </authorList>
    </citation>
    <scope>NUCLEOTIDE SEQUENCE [LARGE SCALE GENOMIC DNA]</scope>
    <source>
        <strain evidence="6 7">FDAARGOS_990</strain>
    </source>
</reference>
<dbReference type="GO" id="GO:0015937">
    <property type="term" value="P:coenzyme A biosynthetic process"/>
    <property type="evidence" value="ECO:0007669"/>
    <property type="project" value="UniProtKB-UniRule"/>
</dbReference>
<keyword evidence="3" id="KW-0963">Cytoplasm</keyword>
<evidence type="ECO:0000256" key="2">
    <source>
        <dbReference type="ARBA" id="ARBA00022840"/>
    </source>
</evidence>
<dbReference type="PROSITE" id="PS51219">
    <property type="entry name" value="DPCK"/>
    <property type="match status" value="1"/>
</dbReference>
<accession>A0A7T3ZXU7</accession>
<dbReference type="PANTHER" id="PTHR10695:SF46">
    <property type="entry name" value="BIFUNCTIONAL COENZYME A SYNTHASE-RELATED"/>
    <property type="match status" value="1"/>
</dbReference>
<evidence type="ECO:0000256" key="3">
    <source>
        <dbReference type="HAMAP-Rule" id="MF_00376"/>
    </source>
</evidence>
<organism evidence="6 7">
    <name type="scientific">Brevibacterium casei</name>
    <dbReference type="NCBI Taxonomy" id="33889"/>
    <lineage>
        <taxon>Bacteria</taxon>
        <taxon>Bacillati</taxon>
        <taxon>Actinomycetota</taxon>
        <taxon>Actinomycetes</taxon>
        <taxon>Micrococcales</taxon>
        <taxon>Brevibacteriaceae</taxon>
        <taxon>Brevibacterium</taxon>
    </lineage>
</organism>
<evidence type="ECO:0000313" key="7">
    <source>
        <dbReference type="Proteomes" id="UP000595374"/>
    </source>
</evidence>
<comment type="function">
    <text evidence="3">Catalyzes the phosphorylation of the 3'-hydroxyl group of dephosphocoenzyme A to form coenzyme A.</text>
</comment>
<dbReference type="SUPFAM" id="SSF52540">
    <property type="entry name" value="P-loop containing nucleoside triphosphate hydrolases"/>
    <property type="match status" value="1"/>
</dbReference>
<dbReference type="UniPathway" id="UPA00241">
    <property type="reaction ID" value="UER00356"/>
</dbReference>
<feature type="binding site" evidence="3">
    <location>
        <begin position="11"/>
        <end position="16"/>
    </location>
    <ligand>
        <name>ATP</name>
        <dbReference type="ChEBI" id="CHEBI:30616"/>
    </ligand>
</feature>
<name>A0A7T3ZXU7_9MICO</name>
<comment type="pathway">
    <text evidence="3">Cofactor biosynthesis; coenzyme A biosynthesis; CoA from (R)-pantothenate: step 5/5.</text>
</comment>
<dbReference type="NCBIfam" id="TIGR00152">
    <property type="entry name" value="dephospho-CoA kinase"/>
    <property type="match status" value="1"/>
</dbReference>
<dbReference type="HAMAP" id="MF_00376">
    <property type="entry name" value="Dephospho_CoA_kinase"/>
    <property type="match status" value="1"/>
</dbReference>
<keyword evidence="3" id="KW-0173">Coenzyme A biosynthesis</keyword>
<dbReference type="EMBL" id="CP065989">
    <property type="protein sequence ID" value="QQB13679.1"/>
    <property type="molecule type" value="Genomic_DNA"/>
</dbReference>
<evidence type="ECO:0000256" key="1">
    <source>
        <dbReference type="ARBA" id="ARBA00022741"/>
    </source>
</evidence>
<dbReference type="Gene3D" id="3.40.50.300">
    <property type="entry name" value="P-loop containing nucleotide triphosphate hydrolases"/>
    <property type="match status" value="1"/>
</dbReference>
<evidence type="ECO:0000256" key="4">
    <source>
        <dbReference type="NCBIfam" id="TIGR00152"/>
    </source>
</evidence>
<dbReference type="InterPro" id="IPR027417">
    <property type="entry name" value="P-loop_NTPase"/>
</dbReference>
<keyword evidence="2 3" id="KW-0067">ATP-binding</keyword>
<dbReference type="PANTHER" id="PTHR10695">
    <property type="entry name" value="DEPHOSPHO-COA KINASE-RELATED"/>
    <property type="match status" value="1"/>
</dbReference>
<dbReference type="GO" id="GO:0004140">
    <property type="term" value="F:dephospho-CoA kinase activity"/>
    <property type="evidence" value="ECO:0007669"/>
    <property type="project" value="UniProtKB-UniRule"/>
</dbReference>
<dbReference type="NCBIfam" id="NF002879">
    <property type="entry name" value="PRK03333.1"/>
    <property type="match status" value="1"/>
</dbReference>
<comment type="similarity">
    <text evidence="3">Belongs to the CoaE family.</text>
</comment>
<protein>
    <recommendedName>
        <fullName evidence="3 4">Dephospho-CoA kinase</fullName>
        <ecNumber evidence="3 4">2.7.1.24</ecNumber>
    </recommendedName>
    <alternativeName>
        <fullName evidence="3">Dephosphocoenzyme A kinase</fullName>
    </alternativeName>
</protein>
<keyword evidence="3 6" id="KW-0418">Kinase</keyword>
<dbReference type="CDD" id="cd02022">
    <property type="entry name" value="DPCK"/>
    <property type="match status" value="1"/>
</dbReference>
<dbReference type="AlphaFoldDB" id="A0A7T3ZXU7"/>
<feature type="region of interest" description="Disordered" evidence="5">
    <location>
        <begin position="271"/>
        <end position="319"/>
    </location>
</feature>
<sequence length="319" mass="33004">MLRIGLTGGIGAGKSTVANLLAAHGAEVIDADVIAREVVAPGEPLLDVLAAEFGSAILAADGSLDRARLAAVAFADAASTKRLGELMHPVIRDRTADRFAASNAEVVVHDVPLLVENHMEVGYHLTLLVDVPAAVRLARLVETRGMDRADAESRIARQATDETRRAACDVLIDNTGTPAATAELVDVLWDSRLASFAANLAAQRPAARDGDDPIRRRDGDAERLVAKLRHGTGETHPITAEDTAPDAPLSLVLDAGDARTAEALAPQLTALGFPPAESGGDTAVRASADPGQPAELRVRTTAGDAGTPVGSEGARDGAE</sequence>
<comment type="catalytic activity">
    <reaction evidence="3">
        <text>3'-dephospho-CoA + ATP = ADP + CoA + H(+)</text>
        <dbReference type="Rhea" id="RHEA:18245"/>
        <dbReference type="ChEBI" id="CHEBI:15378"/>
        <dbReference type="ChEBI" id="CHEBI:30616"/>
        <dbReference type="ChEBI" id="CHEBI:57287"/>
        <dbReference type="ChEBI" id="CHEBI:57328"/>
        <dbReference type="ChEBI" id="CHEBI:456216"/>
        <dbReference type="EC" id="2.7.1.24"/>
    </reaction>
</comment>
<dbReference type="GO" id="GO:0005524">
    <property type="term" value="F:ATP binding"/>
    <property type="evidence" value="ECO:0007669"/>
    <property type="project" value="UniProtKB-UniRule"/>
</dbReference>
<evidence type="ECO:0000313" key="6">
    <source>
        <dbReference type="EMBL" id="QQB13679.1"/>
    </source>
</evidence>
<gene>
    <name evidence="3" type="primary">coaE</name>
    <name evidence="6" type="ORF">I6H47_12850</name>
</gene>
<proteinExistence type="inferred from homology"/>
<comment type="subcellular location">
    <subcellularLocation>
        <location evidence="3">Cytoplasm</location>
    </subcellularLocation>
</comment>
<keyword evidence="3 6" id="KW-0808">Transferase</keyword>
<dbReference type="Pfam" id="PF01121">
    <property type="entry name" value="CoaE"/>
    <property type="match status" value="1"/>
</dbReference>
<dbReference type="RefSeq" id="WP_198498850.1">
    <property type="nucleotide sequence ID" value="NZ_CP065989.1"/>
</dbReference>
<dbReference type="InterPro" id="IPR001977">
    <property type="entry name" value="Depp_CoAkinase"/>
</dbReference>